<evidence type="ECO:0000313" key="3">
    <source>
        <dbReference type="Proteomes" id="UP001303532"/>
    </source>
</evidence>
<organism evidence="2 3">
    <name type="scientific">Sporosarcina jeotgali</name>
    <dbReference type="NCBI Taxonomy" id="3020056"/>
    <lineage>
        <taxon>Bacteria</taxon>
        <taxon>Bacillati</taxon>
        <taxon>Bacillota</taxon>
        <taxon>Bacilli</taxon>
        <taxon>Bacillales</taxon>
        <taxon>Caryophanaceae</taxon>
        <taxon>Sporosarcina</taxon>
    </lineage>
</organism>
<gene>
    <name evidence="2" type="ORF">PGH26_10110</name>
</gene>
<evidence type="ECO:0000313" key="2">
    <source>
        <dbReference type="EMBL" id="WOV83279.1"/>
    </source>
</evidence>
<dbReference type="EMBL" id="CP116341">
    <property type="protein sequence ID" value="WOV83279.1"/>
    <property type="molecule type" value="Genomic_DNA"/>
</dbReference>
<name>A0ABZ0KTI4_9BACL</name>
<dbReference type="InterPro" id="IPR025018">
    <property type="entry name" value="DUF3953"/>
</dbReference>
<proteinExistence type="predicted"/>
<dbReference type="Proteomes" id="UP001303532">
    <property type="component" value="Chromosome"/>
</dbReference>
<dbReference type="RefSeq" id="WP_323690958.1">
    <property type="nucleotide sequence ID" value="NZ_CP116341.1"/>
</dbReference>
<protein>
    <submittedName>
        <fullName evidence="2">DUF3953 domain-containing protein</fullName>
    </submittedName>
</protein>
<keyword evidence="1" id="KW-0472">Membrane</keyword>
<sequence length="71" mass="7894">MKITGLALSAIVLFLGIYTLVTDNYSVMPYFQLFVGLLFLFLGLIQFRENHKVLGIFLLVASAFTLYGSVA</sequence>
<feature type="transmembrane region" description="Helical" evidence="1">
    <location>
        <begin position="29"/>
        <end position="47"/>
    </location>
</feature>
<keyword evidence="3" id="KW-1185">Reference proteome</keyword>
<evidence type="ECO:0000256" key="1">
    <source>
        <dbReference type="SAM" id="Phobius"/>
    </source>
</evidence>
<feature type="transmembrane region" description="Helical" evidence="1">
    <location>
        <begin position="54"/>
        <end position="70"/>
    </location>
</feature>
<reference evidence="2 3" key="1">
    <citation type="submission" date="2023-01" db="EMBL/GenBank/DDBJ databases">
        <title>Sporosarcina sp. nov., isolated from Korean tranditional fermented seafood 'Jeotgal'.</title>
        <authorList>
            <person name="Yang A.-I."/>
        </authorList>
    </citation>
    <scope>NUCLEOTIDE SEQUENCE [LARGE SCALE GENOMIC DNA]</scope>
    <source>
        <strain evidence="2 3">B2O-1</strain>
    </source>
</reference>
<keyword evidence="1" id="KW-0812">Transmembrane</keyword>
<keyword evidence="1" id="KW-1133">Transmembrane helix</keyword>
<dbReference type="Pfam" id="PF13129">
    <property type="entry name" value="DUF3953"/>
    <property type="match status" value="1"/>
</dbReference>
<accession>A0ABZ0KTI4</accession>